<evidence type="ECO:0000259" key="11">
    <source>
        <dbReference type="PROSITE" id="PS51779"/>
    </source>
</evidence>
<evidence type="ECO:0000256" key="6">
    <source>
        <dbReference type="ARBA" id="ARBA00022989"/>
    </source>
</evidence>
<sequence>MPRDFRSQDPKYARRSPFRETRPSDMPAYEDRPSRAKLFWRRQKRLIRPGIVLLVIAGLFGVGARLLYDAASEERFAPFRAKLIAMEPLPIHHIIINGRGITSEDSIFQALGTSIGQPIFGFSVEEARKKIDDLPFVDHSTVERRMPDTVVVTLTERTPIAVWQRHGHFSLINRAGEEVPDQGMTGKNAQAFLQLPLVVGDGANQFAASIIDDLTKEPDVKQHVTALVRVGNRRWDATLKNGVTVKLPAGEEAAAFKRLSFYQTSMHLLDRPVISIDMRSPDQMVIRLPPTPPPASSDATTSPASVSNQTTHTHD</sequence>
<dbReference type="InterPro" id="IPR034746">
    <property type="entry name" value="POTRA"/>
</dbReference>
<keyword evidence="6 9" id="KW-1133">Transmembrane helix</keyword>
<dbReference type="GO" id="GO:0090529">
    <property type="term" value="P:cell septum assembly"/>
    <property type="evidence" value="ECO:0007669"/>
    <property type="project" value="InterPro"/>
</dbReference>
<accession>A0A4Y6UIU2</accession>
<dbReference type="Gene3D" id="3.10.20.310">
    <property type="entry name" value="membrane protein fhac"/>
    <property type="match status" value="1"/>
</dbReference>
<dbReference type="GO" id="GO:0043093">
    <property type="term" value="P:FtsZ-dependent cytokinesis"/>
    <property type="evidence" value="ECO:0007669"/>
    <property type="project" value="UniProtKB-UniRule"/>
</dbReference>
<evidence type="ECO:0000256" key="9">
    <source>
        <dbReference type="HAMAP-Rule" id="MF_00911"/>
    </source>
</evidence>
<evidence type="ECO:0000256" key="8">
    <source>
        <dbReference type="ARBA" id="ARBA00023306"/>
    </source>
</evidence>
<dbReference type="InterPro" id="IPR013685">
    <property type="entry name" value="POTRA_FtsQ_type"/>
</dbReference>
<comment type="subcellular location">
    <subcellularLocation>
        <location evidence="9">Cell inner membrane</location>
        <topology evidence="9">Single-pass type II membrane protein</topology>
    </subcellularLocation>
    <subcellularLocation>
        <location evidence="1">Membrane</location>
    </subcellularLocation>
    <text evidence="9">Localizes to the division septum.</text>
</comment>
<gene>
    <name evidence="9" type="primary">ftsQ</name>
    <name evidence="12" type="ORF">E3D00_00835</name>
</gene>
<dbReference type="Gene3D" id="3.40.50.11690">
    <property type="entry name" value="Cell division protein FtsQ/DivIB"/>
    <property type="match status" value="1"/>
</dbReference>
<keyword evidence="5 9" id="KW-0812">Transmembrane</keyword>
<dbReference type="Proteomes" id="UP000316313">
    <property type="component" value="Chromosome"/>
</dbReference>
<dbReference type="AlphaFoldDB" id="A0A4Y6UIU2"/>
<feature type="compositionally biased region" description="Polar residues" evidence="10">
    <location>
        <begin position="306"/>
        <end position="315"/>
    </location>
</feature>
<dbReference type="InterPro" id="IPR026579">
    <property type="entry name" value="FtsQ"/>
</dbReference>
<evidence type="ECO:0000313" key="12">
    <source>
        <dbReference type="EMBL" id="QDH16277.1"/>
    </source>
</evidence>
<keyword evidence="13" id="KW-1185">Reference proteome</keyword>
<dbReference type="PROSITE" id="PS51779">
    <property type="entry name" value="POTRA"/>
    <property type="match status" value="1"/>
</dbReference>
<evidence type="ECO:0000256" key="5">
    <source>
        <dbReference type="ARBA" id="ARBA00022692"/>
    </source>
</evidence>
<dbReference type="InterPro" id="IPR005548">
    <property type="entry name" value="Cell_div_FtsQ/DivIB_C"/>
</dbReference>
<feature type="domain" description="POTRA" evidence="11">
    <location>
        <begin position="89"/>
        <end position="157"/>
    </location>
</feature>
<keyword evidence="3 9" id="KW-0997">Cell inner membrane</keyword>
<dbReference type="GO" id="GO:0032153">
    <property type="term" value="C:cell division site"/>
    <property type="evidence" value="ECO:0007669"/>
    <property type="project" value="UniProtKB-UniRule"/>
</dbReference>
<dbReference type="RefSeq" id="WP_141459087.1">
    <property type="nucleotide sequence ID" value="NZ_CP038141.1"/>
</dbReference>
<dbReference type="PANTHER" id="PTHR35851">
    <property type="entry name" value="CELL DIVISION PROTEIN FTSQ"/>
    <property type="match status" value="1"/>
</dbReference>
<dbReference type="OrthoDB" id="9783091at2"/>
<organism evidence="12 13">
    <name type="scientific">Swingsia samuiensis</name>
    <dbReference type="NCBI Taxonomy" id="1293412"/>
    <lineage>
        <taxon>Bacteria</taxon>
        <taxon>Pseudomonadati</taxon>
        <taxon>Pseudomonadota</taxon>
        <taxon>Alphaproteobacteria</taxon>
        <taxon>Acetobacterales</taxon>
        <taxon>Acetobacteraceae</taxon>
        <taxon>Swingsia</taxon>
    </lineage>
</organism>
<keyword evidence="8 9" id="KW-0131">Cell cycle</keyword>
<dbReference type="Pfam" id="PF03799">
    <property type="entry name" value="FtsQ_DivIB_C"/>
    <property type="match status" value="1"/>
</dbReference>
<dbReference type="HAMAP" id="MF_00911">
    <property type="entry name" value="FtsQ_subfam"/>
    <property type="match status" value="1"/>
</dbReference>
<feature type="region of interest" description="Disordered" evidence="10">
    <location>
        <begin position="1"/>
        <end position="30"/>
    </location>
</feature>
<evidence type="ECO:0000256" key="4">
    <source>
        <dbReference type="ARBA" id="ARBA00022618"/>
    </source>
</evidence>
<keyword evidence="4 9" id="KW-0132">Cell division</keyword>
<reference evidence="12 13" key="1">
    <citation type="submission" date="2019-03" db="EMBL/GenBank/DDBJ databases">
        <title>The complete genome sequence of Swingsia samuiensis NBRC107927(T).</title>
        <authorList>
            <person name="Chua K.-O."/>
            <person name="Chan K.-G."/>
            <person name="See-Too W.-S."/>
        </authorList>
    </citation>
    <scope>NUCLEOTIDE SEQUENCE [LARGE SCALE GENOMIC DNA]</scope>
    <source>
        <strain evidence="12 13">AH83</strain>
    </source>
</reference>
<feature type="region of interest" description="Disordered" evidence="10">
    <location>
        <begin position="287"/>
        <end position="315"/>
    </location>
</feature>
<feature type="compositionally biased region" description="Low complexity" evidence="10">
    <location>
        <begin position="296"/>
        <end position="305"/>
    </location>
</feature>
<evidence type="ECO:0000256" key="10">
    <source>
        <dbReference type="SAM" id="MobiDB-lite"/>
    </source>
</evidence>
<evidence type="ECO:0000256" key="7">
    <source>
        <dbReference type="ARBA" id="ARBA00023136"/>
    </source>
</evidence>
<evidence type="ECO:0000256" key="1">
    <source>
        <dbReference type="ARBA" id="ARBA00004370"/>
    </source>
</evidence>
<comment type="function">
    <text evidence="9">Essential cell division protein.</text>
</comment>
<name>A0A4Y6UIU2_9PROT</name>
<protein>
    <recommendedName>
        <fullName evidence="9">Cell division protein FtsQ</fullName>
    </recommendedName>
</protein>
<evidence type="ECO:0000313" key="13">
    <source>
        <dbReference type="Proteomes" id="UP000316313"/>
    </source>
</evidence>
<dbReference type="Pfam" id="PF08478">
    <property type="entry name" value="POTRA_1"/>
    <property type="match status" value="1"/>
</dbReference>
<proteinExistence type="inferred from homology"/>
<dbReference type="KEGG" id="ssam:E3D00_00835"/>
<dbReference type="InterPro" id="IPR045335">
    <property type="entry name" value="FtsQ_C_sf"/>
</dbReference>
<feature type="transmembrane region" description="Helical" evidence="9">
    <location>
        <begin position="46"/>
        <end position="68"/>
    </location>
</feature>
<keyword evidence="7 9" id="KW-0472">Membrane</keyword>
<dbReference type="EMBL" id="CP038141">
    <property type="protein sequence ID" value="QDH16277.1"/>
    <property type="molecule type" value="Genomic_DNA"/>
</dbReference>
<evidence type="ECO:0000256" key="3">
    <source>
        <dbReference type="ARBA" id="ARBA00022519"/>
    </source>
</evidence>
<dbReference type="PANTHER" id="PTHR35851:SF1">
    <property type="entry name" value="CELL DIVISION PROTEIN FTSQ"/>
    <property type="match status" value="1"/>
</dbReference>
<dbReference type="GO" id="GO:0005886">
    <property type="term" value="C:plasma membrane"/>
    <property type="evidence" value="ECO:0007669"/>
    <property type="project" value="UniProtKB-SubCell"/>
</dbReference>
<comment type="similarity">
    <text evidence="9">Belongs to the FtsQ/DivIB family. FtsQ subfamily.</text>
</comment>
<keyword evidence="2 9" id="KW-1003">Cell membrane</keyword>
<evidence type="ECO:0000256" key="2">
    <source>
        <dbReference type="ARBA" id="ARBA00022475"/>
    </source>
</evidence>